<dbReference type="InterPro" id="IPR016040">
    <property type="entry name" value="NAD(P)-bd_dom"/>
</dbReference>
<comment type="caution">
    <text evidence="2">The sequence shown here is derived from an EMBL/GenBank/DDBJ whole genome shotgun (WGS) entry which is preliminary data.</text>
</comment>
<dbReference type="PANTHER" id="PTHR43355:SF2">
    <property type="entry name" value="FLAVIN REDUCTASE (NADPH)"/>
    <property type="match status" value="1"/>
</dbReference>
<organism evidence="2 3">
    <name type="scientific">Bacillus toyonensis</name>
    <dbReference type="NCBI Taxonomy" id="155322"/>
    <lineage>
        <taxon>Bacteria</taxon>
        <taxon>Bacillati</taxon>
        <taxon>Bacillota</taxon>
        <taxon>Bacilli</taxon>
        <taxon>Bacillales</taxon>
        <taxon>Bacillaceae</taxon>
        <taxon>Bacillus</taxon>
        <taxon>Bacillus cereus group</taxon>
    </lineage>
</organism>
<accession>A0A2A8HEU2</accession>
<dbReference type="EMBL" id="NUBY01000059">
    <property type="protein sequence ID" value="PEQ05852.1"/>
    <property type="molecule type" value="Genomic_DNA"/>
</dbReference>
<feature type="domain" description="NAD(P)-binding" evidence="1">
    <location>
        <begin position="7"/>
        <end position="194"/>
    </location>
</feature>
<sequence length="206" mass="22718">MKVCVLGATGRVGSEIIKLALKDSSEVTAFVRDLNRMEIEHDRLHVIEGNILNENDIKKAIEGCDIVVSALGTDGNGTLAKSMPNIIKYMEKEGVKKIITIGTAGILQARTNPNVYRFQSSESKRKTTTAAEDHLAAYKALHNSDLCWTIVCPTHLIDGEITGVYRTEQHILPEDGAKITVGDTAHFTWDLCNENIYENSRVGISY</sequence>
<dbReference type="AlphaFoldDB" id="A0A2A8HEU2"/>
<dbReference type="InterPro" id="IPR051606">
    <property type="entry name" value="Polyketide_Oxido-like"/>
</dbReference>
<gene>
    <name evidence="2" type="ORF">CN585_15105</name>
</gene>
<dbReference type="InterPro" id="IPR036291">
    <property type="entry name" value="NAD(P)-bd_dom_sf"/>
</dbReference>
<evidence type="ECO:0000313" key="3">
    <source>
        <dbReference type="Proteomes" id="UP000220841"/>
    </source>
</evidence>
<evidence type="ECO:0000313" key="2">
    <source>
        <dbReference type="EMBL" id="PEQ05852.1"/>
    </source>
</evidence>
<name>A0A2A8HEU2_9BACI</name>
<dbReference type="Pfam" id="PF13460">
    <property type="entry name" value="NAD_binding_10"/>
    <property type="match status" value="1"/>
</dbReference>
<dbReference type="Proteomes" id="UP000220841">
    <property type="component" value="Unassembled WGS sequence"/>
</dbReference>
<reference evidence="2 3" key="1">
    <citation type="submission" date="2017-09" db="EMBL/GenBank/DDBJ databases">
        <title>Large-scale bioinformatics analysis of Bacillus genomes uncovers conserved roles of natural products in bacterial physiology.</title>
        <authorList>
            <consortium name="Agbiome Team Llc"/>
            <person name="Bleich R.M."/>
            <person name="Grubbs K.J."/>
            <person name="Santa Maria K.C."/>
            <person name="Allen S.E."/>
            <person name="Farag S."/>
            <person name="Shank E.A."/>
            <person name="Bowers A."/>
        </authorList>
    </citation>
    <scope>NUCLEOTIDE SEQUENCE [LARGE SCALE GENOMIC DNA]</scope>
    <source>
        <strain evidence="2 3">AFS021349</strain>
    </source>
</reference>
<dbReference type="GO" id="GO:0016646">
    <property type="term" value="F:oxidoreductase activity, acting on the CH-NH group of donors, NAD or NADP as acceptor"/>
    <property type="evidence" value="ECO:0007669"/>
    <property type="project" value="TreeGrafter"/>
</dbReference>
<evidence type="ECO:0000259" key="1">
    <source>
        <dbReference type="Pfam" id="PF13460"/>
    </source>
</evidence>
<dbReference type="Gene3D" id="3.40.50.720">
    <property type="entry name" value="NAD(P)-binding Rossmann-like Domain"/>
    <property type="match status" value="1"/>
</dbReference>
<dbReference type="CDD" id="cd05244">
    <property type="entry name" value="BVR-B_like_SDR_a"/>
    <property type="match status" value="1"/>
</dbReference>
<proteinExistence type="predicted"/>
<dbReference type="PANTHER" id="PTHR43355">
    <property type="entry name" value="FLAVIN REDUCTASE (NADPH)"/>
    <property type="match status" value="1"/>
</dbReference>
<dbReference type="SUPFAM" id="SSF51735">
    <property type="entry name" value="NAD(P)-binding Rossmann-fold domains"/>
    <property type="match status" value="1"/>
</dbReference>
<dbReference type="RefSeq" id="WP_098226625.1">
    <property type="nucleotide sequence ID" value="NZ_NUBY01000059.1"/>
</dbReference>
<protein>
    <recommendedName>
        <fullName evidence="1">NAD(P)-binding domain-containing protein</fullName>
    </recommendedName>
</protein>